<proteinExistence type="predicted"/>
<comment type="caution">
    <text evidence="2">The sequence shown here is derived from an EMBL/GenBank/DDBJ whole genome shotgun (WGS) entry which is preliminary data.</text>
</comment>
<sequence>MKIEKQLKREEIIERWSYLIEGAQGRGKEIFRSTKRNVEEVNPPHVQLKEEMLTPKLTLVGALRAEKREFLVVSNDYLRGYKLCVGAKDYGNQLMVSWYLIAEPSSVLKLILEWIISHPKVSLGVFLAGLILSFITKGISPIWIIWLPFLGYVTFTCLTSKKSVLPQMMDIFDLEELTAYVTTVHHAVLDAAKEISEAVGFDFSKVDQKSRGFLNIS</sequence>
<keyword evidence="1" id="KW-0472">Membrane</keyword>
<protein>
    <submittedName>
        <fullName evidence="2">Uncharacterized protein</fullName>
    </submittedName>
</protein>
<keyword evidence="1" id="KW-1133">Transmembrane helix</keyword>
<evidence type="ECO:0000313" key="2">
    <source>
        <dbReference type="EMBL" id="GAH47852.1"/>
    </source>
</evidence>
<evidence type="ECO:0000256" key="1">
    <source>
        <dbReference type="SAM" id="Phobius"/>
    </source>
</evidence>
<organism evidence="2">
    <name type="scientific">marine sediment metagenome</name>
    <dbReference type="NCBI Taxonomy" id="412755"/>
    <lineage>
        <taxon>unclassified sequences</taxon>
        <taxon>metagenomes</taxon>
        <taxon>ecological metagenomes</taxon>
    </lineage>
</organism>
<gene>
    <name evidence="2" type="ORF">S03H2_35257</name>
</gene>
<keyword evidence="1" id="KW-0812">Transmembrane</keyword>
<reference evidence="2" key="1">
    <citation type="journal article" date="2014" name="Front. Microbiol.">
        <title>High frequency of phylogenetically diverse reductive dehalogenase-homologous genes in deep subseafloor sedimentary metagenomes.</title>
        <authorList>
            <person name="Kawai M."/>
            <person name="Futagami T."/>
            <person name="Toyoda A."/>
            <person name="Takaki Y."/>
            <person name="Nishi S."/>
            <person name="Hori S."/>
            <person name="Arai W."/>
            <person name="Tsubouchi T."/>
            <person name="Morono Y."/>
            <person name="Uchiyama I."/>
            <person name="Ito T."/>
            <person name="Fujiyama A."/>
            <person name="Inagaki F."/>
            <person name="Takami H."/>
        </authorList>
    </citation>
    <scope>NUCLEOTIDE SEQUENCE</scope>
    <source>
        <strain evidence="2">Expedition CK06-06</strain>
    </source>
</reference>
<feature type="transmembrane region" description="Helical" evidence="1">
    <location>
        <begin position="141"/>
        <end position="159"/>
    </location>
</feature>
<accession>X1FS90</accession>
<dbReference type="EMBL" id="BARU01021549">
    <property type="protein sequence ID" value="GAH47852.1"/>
    <property type="molecule type" value="Genomic_DNA"/>
</dbReference>
<dbReference type="AlphaFoldDB" id="X1FS90"/>
<name>X1FS90_9ZZZZ</name>